<evidence type="ECO:0000313" key="2">
    <source>
        <dbReference type="EMBL" id="RGZ86616.1"/>
    </source>
</evidence>
<feature type="transmembrane region" description="Helical" evidence="1">
    <location>
        <begin position="64"/>
        <end position="82"/>
    </location>
</feature>
<reference evidence="2 3" key="1">
    <citation type="submission" date="2018-08" db="EMBL/GenBank/DDBJ databases">
        <title>A genome reference for cultivated species of the human gut microbiota.</title>
        <authorList>
            <person name="Zou Y."/>
            <person name="Xue W."/>
            <person name="Luo G."/>
        </authorList>
    </citation>
    <scope>NUCLEOTIDE SEQUENCE [LARGE SCALE GENOMIC DNA]</scope>
    <source>
        <strain evidence="2 3">AM48-23BH</strain>
    </source>
</reference>
<dbReference type="Pfam" id="PF19478">
    <property type="entry name" value="TrbL_2"/>
    <property type="match status" value="1"/>
</dbReference>
<keyword evidence="1" id="KW-0472">Membrane</keyword>
<evidence type="ECO:0000313" key="3">
    <source>
        <dbReference type="Proteomes" id="UP000286561"/>
    </source>
</evidence>
<feature type="transmembrane region" description="Helical" evidence="1">
    <location>
        <begin position="198"/>
        <end position="215"/>
    </location>
</feature>
<name>A0A413Q1N8_9FIRM</name>
<feature type="transmembrane region" description="Helical" evidence="1">
    <location>
        <begin position="227"/>
        <end position="248"/>
    </location>
</feature>
<dbReference type="InterPro" id="IPR045798">
    <property type="entry name" value="TrbL_Firmicutes"/>
</dbReference>
<protein>
    <recommendedName>
        <fullName evidence="4">Conjugal transfer protein TrbL</fullName>
    </recommendedName>
</protein>
<dbReference type="RefSeq" id="WP_035779430.1">
    <property type="nucleotide sequence ID" value="NZ_QSEP01000002.1"/>
</dbReference>
<feature type="transmembrane region" description="Helical" evidence="1">
    <location>
        <begin position="260"/>
        <end position="277"/>
    </location>
</feature>
<feature type="transmembrane region" description="Helical" evidence="1">
    <location>
        <begin position="102"/>
        <end position="124"/>
    </location>
</feature>
<keyword evidence="1" id="KW-1133">Transmembrane helix</keyword>
<keyword evidence="1" id="KW-0812">Transmembrane</keyword>
<feature type="transmembrane region" description="Helical" evidence="1">
    <location>
        <begin position="166"/>
        <end position="192"/>
    </location>
</feature>
<comment type="caution">
    <text evidence="2">The sequence shown here is derived from an EMBL/GenBank/DDBJ whole genome shotgun (WGS) entry which is preliminary data.</text>
</comment>
<dbReference type="AlphaFoldDB" id="A0A413Q1N8"/>
<evidence type="ECO:0008006" key="4">
    <source>
        <dbReference type="Google" id="ProtNLM"/>
    </source>
</evidence>
<evidence type="ECO:0000256" key="1">
    <source>
        <dbReference type="SAM" id="Phobius"/>
    </source>
</evidence>
<proteinExistence type="predicted"/>
<organism evidence="2 3">
    <name type="scientific">Anaerobutyricum hallii</name>
    <dbReference type="NCBI Taxonomy" id="39488"/>
    <lineage>
        <taxon>Bacteria</taxon>
        <taxon>Bacillati</taxon>
        <taxon>Bacillota</taxon>
        <taxon>Clostridia</taxon>
        <taxon>Lachnospirales</taxon>
        <taxon>Lachnospiraceae</taxon>
        <taxon>Anaerobutyricum</taxon>
    </lineage>
</organism>
<sequence>MGSIIDKITEFIKEMLQGWVLDNLETMFTDVNTKVGTIAGEVGQTPSSWNAGIFSMIDNLSDTVMVPIAGMIISAILCYELITMVMDKNNMHEMGSEFFFRYLVKACIAVLLVSYTSDITMAIFDVGNHIVTSAAGVITGSTTLDVTSTLQSMFNSQLSTMGIGELIGLGIETMIVSLCMKIISLLITVMLYGRMIEIYLYVSVAPVPFATLSNREWGGIGSNYIKGLCALAFQGFFIMVCVAIYAVLVSSVAVASNLHTALWSVAAYTVILCFSLFKTGSLSKSIFNAH</sequence>
<accession>A0A413Q1N8</accession>
<dbReference type="Proteomes" id="UP000286561">
    <property type="component" value="Unassembled WGS sequence"/>
</dbReference>
<dbReference type="EMBL" id="QSEP01000002">
    <property type="protein sequence ID" value="RGZ86616.1"/>
    <property type="molecule type" value="Genomic_DNA"/>
</dbReference>
<gene>
    <name evidence="2" type="ORF">DW972_01120</name>
</gene>